<reference evidence="2" key="1">
    <citation type="journal article" date="2014" name="Int. J. Syst. Evol. Microbiol.">
        <title>Complete genome sequence of Corynebacterium casei LMG S-19264T (=DSM 44701T), isolated from a smear-ripened cheese.</title>
        <authorList>
            <consortium name="US DOE Joint Genome Institute (JGI-PGF)"/>
            <person name="Walter F."/>
            <person name="Albersmeier A."/>
            <person name="Kalinowski J."/>
            <person name="Ruckert C."/>
        </authorList>
    </citation>
    <scope>NUCLEOTIDE SEQUENCE</scope>
    <source>
        <strain evidence="2">CGMCC 4.7368</strain>
    </source>
</reference>
<dbReference type="RefSeq" id="WP_189129214.1">
    <property type="nucleotide sequence ID" value="NZ_BMNH01000055.1"/>
</dbReference>
<sequence>MSSHTPAIWHSCNNGSCVEVAALDGQVWVRSSEDTSRTALTFTFEEWQTFTEGVKQGLFDLERLAPHG</sequence>
<organism evidence="2 3">
    <name type="scientific">Nonomuraea cavernae</name>
    <dbReference type="NCBI Taxonomy" id="2045107"/>
    <lineage>
        <taxon>Bacteria</taxon>
        <taxon>Bacillati</taxon>
        <taxon>Actinomycetota</taxon>
        <taxon>Actinomycetes</taxon>
        <taxon>Streptosporangiales</taxon>
        <taxon>Streptosporangiaceae</taxon>
        <taxon>Nonomuraea</taxon>
    </lineage>
</organism>
<accession>A0A917ZKC1</accession>
<dbReference type="AlphaFoldDB" id="A0A917ZKC1"/>
<dbReference type="Proteomes" id="UP000646523">
    <property type="component" value="Unassembled WGS sequence"/>
</dbReference>
<dbReference type="InterPro" id="IPR007278">
    <property type="entry name" value="DUF397"/>
</dbReference>
<evidence type="ECO:0000313" key="3">
    <source>
        <dbReference type="Proteomes" id="UP000646523"/>
    </source>
</evidence>
<dbReference type="Pfam" id="PF04149">
    <property type="entry name" value="DUF397"/>
    <property type="match status" value="1"/>
</dbReference>
<evidence type="ECO:0000313" key="2">
    <source>
        <dbReference type="EMBL" id="GGO83559.1"/>
    </source>
</evidence>
<evidence type="ECO:0000259" key="1">
    <source>
        <dbReference type="Pfam" id="PF04149"/>
    </source>
</evidence>
<name>A0A917ZKC1_9ACTN</name>
<dbReference type="EMBL" id="BMNH01000055">
    <property type="protein sequence ID" value="GGO83559.1"/>
    <property type="molecule type" value="Genomic_DNA"/>
</dbReference>
<keyword evidence="3" id="KW-1185">Reference proteome</keyword>
<gene>
    <name evidence="2" type="ORF">GCM10012289_77270</name>
</gene>
<proteinExistence type="predicted"/>
<reference evidence="2" key="2">
    <citation type="submission" date="2020-09" db="EMBL/GenBank/DDBJ databases">
        <authorList>
            <person name="Sun Q."/>
            <person name="Zhou Y."/>
        </authorList>
    </citation>
    <scope>NUCLEOTIDE SEQUENCE</scope>
    <source>
        <strain evidence="2">CGMCC 4.7368</strain>
    </source>
</reference>
<comment type="caution">
    <text evidence="2">The sequence shown here is derived from an EMBL/GenBank/DDBJ whole genome shotgun (WGS) entry which is preliminary data.</text>
</comment>
<protein>
    <recommendedName>
        <fullName evidence="1">DUF397 domain-containing protein</fullName>
    </recommendedName>
</protein>
<feature type="domain" description="DUF397" evidence="1">
    <location>
        <begin position="10"/>
        <end position="55"/>
    </location>
</feature>